<reference evidence="4" key="1">
    <citation type="submission" date="2022-11" db="UniProtKB">
        <authorList>
            <consortium name="WormBaseParasite"/>
        </authorList>
    </citation>
    <scope>IDENTIFICATION</scope>
</reference>
<evidence type="ECO:0000313" key="4">
    <source>
        <dbReference type="WBParaSite" id="PSAMB.scaffold7969size6813.g30784.t1"/>
    </source>
</evidence>
<dbReference type="Gene3D" id="2.60.120.290">
    <property type="entry name" value="Spermadhesin, CUB domain"/>
    <property type="match status" value="1"/>
</dbReference>
<sequence length="199" mass="21623">MARRSITDHWRSISVLLLLPQLTTGQFGCECKNRYVYILGPSQILQSPPDTCYKGCVWTIAAAADDQRVQLTIQQVDAAISLTVFDGEDENSSPLLSNCDTTVQETNCYSTGRYMTVKSSTIPGVTGNGNNVALRLTSVSQNSNGNNVIFVPPPEPIIVSPSAPSVPPRASLVIENPPTTFEGSLQPSDPEPEEYFMKK</sequence>
<feature type="region of interest" description="Disordered" evidence="1">
    <location>
        <begin position="162"/>
        <end position="199"/>
    </location>
</feature>
<evidence type="ECO:0000313" key="3">
    <source>
        <dbReference type="Proteomes" id="UP000887566"/>
    </source>
</evidence>
<keyword evidence="3" id="KW-1185">Reference proteome</keyword>
<feature type="chain" id="PRO_5037838943" evidence="2">
    <location>
        <begin position="26"/>
        <end position="199"/>
    </location>
</feature>
<dbReference type="Proteomes" id="UP000887566">
    <property type="component" value="Unplaced"/>
</dbReference>
<feature type="signal peptide" evidence="2">
    <location>
        <begin position="1"/>
        <end position="25"/>
    </location>
</feature>
<feature type="compositionally biased region" description="Polar residues" evidence="1">
    <location>
        <begin position="177"/>
        <end position="187"/>
    </location>
</feature>
<dbReference type="InterPro" id="IPR035914">
    <property type="entry name" value="Sperma_CUB_dom_sf"/>
</dbReference>
<feature type="compositionally biased region" description="Acidic residues" evidence="1">
    <location>
        <begin position="190"/>
        <end position="199"/>
    </location>
</feature>
<organism evidence="3 4">
    <name type="scientific">Plectus sambesii</name>
    <dbReference type="NCBI Taxonomy" id="2011161"/>
    <lineage>
        <taxon>Eukaryota</taxon>
        <taxon>Metazoa</taxon>
        <taxon>Ecdysozoa</taxon>
        <taxon>Nematoda</taxon>
        <taxon>Chromadorea</taxon>
        <taxon>Plectida</taxon>
        <taxon>Plectina</taxon>
        <taxon>Plectoidea</taxon>
        <taxon>Plectidae</taxon>
        <taxon>Plectus</taxon>
    </lineage>
</organism>
<keyword evidence="2" id="KW-0732">Signal</keyword>
<evidence type="ECO:0000256" key="1">
    <source>
        <dbReference type="SAM" id="MobiDB-lite"/>
    </source>
</evidence>
<dbReference type="SUPFAM" id="SSF49854">
    <property type="entry name" value="Spermadhesin, CUB domain"/>
    <property type="match status" value="1"/>
</dbReference>
<protein>
    <submittedName>
        <fullName evidence="4">CUB domain-containing protein</fullName>
    </submittedName>
</protein>
<name>A0A914XGJ4_9BILA</name>
<evidence type="ECO:0000256" key="2">
    <source>
        <dbReference type="SAM" id="SignalP"/>
    </source>
</evidence>
<dbReference type="WBParaSite" id="PSAMB.scaffold7969size6813.g30784.t1">
    <property type="protein sequence ID" value="PSAMB.scaffold7969size6813.g30784.t1"/>
    <property type="gene ID" value="PSAMB.scaffold7969size6813.g30784"/>
</dbReference>
<proteinExistence type="predicted"/>
<accession>A0A914XGJ4</accession>
<dbReference type="AlphaFoldDB" id="A0A914XGJ4"/>